<reference evidence="2 3" key="2">
    <citation type="submission" date="2019-11" db="EMBL/GenBank/DDBJ databases">
        <title>A de novo genome assembly of a pear dwarfing rootstock.</title>
        <authorList>
            <person name="Wang F."/>
            <person name="Wang J."/>
            <person name="Li S."/>
            <person name="Zhang Y."/>
            <person name="Fang M."/>
            <person name="Ma L."/>
            <person name="Zhao Y."/>
            <person name="Jiang S."/>
        </authorList>
    </citation>
    <scope>NUCLEOTIDE SEQUENCE [LARGE SCALE GENOMIC DNA]</scope>
    <source>
        <strain evidence="2">S2</strain>
        <tissue evidence="2">Leaf</tissue>
    </source>
</reference>
<dbReference type="AlphaFoldDB" id="A0A5N5FQL0"/>
<dbReference type="EMBL" id="SMOL01000743">
    <property type="protein sequence ID" value="KAB2600524.1"/>
    <property type="molecule type" value="Genomic_DNA"/>
</dbReference>
<feature type="region of interest" description="Disordered" evidence="1">
    <location>
        <begin position="69"/>
        <end position="99"/>
    </location>
</feature>
<comment type="caution">
    <text evidence="2">The sequence shown here is derived from an EMBL/GenBank/DDBJ whole genome shotgun (WGS) entry which is preliminary data.</text>
</comment>
<sequence length="149" mass="17567">MDKHILCSIYSSRPDHSTPMETLIRQLPHVSNTSFMDQIWDNVLKMPASIKNLRKSLRFKERARLSRLQDHRKNIKDSRQFRKPGHPGTTKNGWPRSKHADLRNCSKKNFFPGSTAQHFQPFYFNYISFSAFVKDHHTQMSHKTCLIAR</sequence>
<organism evidence="2 3">
    <name type="scientific">Pyrus ussuriensis x Pyrus communis</name>
    <dbReference type="NCBI Taxonomy" id="2448454"/>
    <lineage>
        <taxon>Eukaryota</taxon>
        <taxon>Viridiplantae</taxon>
        <taxon>Streptophyta</taxon>
        <taxon>Embryophyta</taxon>
        <taxon>Tracheophyta</taxon>
        <taxon>Spermatophyta</taxon>
        <taxon>Magnoliopsida</taxon>
        <taxon>eudicotyledons</taxon>
        <taxon>Gunneridae</taxon>
        <taxon>Pentapetalae</taxon>
        <taxon>rosids</taxon>
        <taxon>fabids</taxon>
        <taxon>Rosales</taxon>
        <taxon>Rosaceae</taxon>
        <taxon>Amygdaloideae</taxon>
        <taxon>Maleae</taxon>
        <taxon>Pyrus</taxon>
    </lineage>
</organism>
<gene>
    <name evidence="2" type="ORF">D8674_042879</name>
</gene>
<dbReference type="Proteomes" id="UP000327157">
    <property type="component" value="Unassembled WGS sequence"/>
</dbReference>
<evidence type="ECO:0000313" key="3">
    <source>
        <dbReference type="Proteomes" id="UP000327157"/>
    </source>
</evidence>
<feature type="compositionally biased region" description="Basic and acidic residues" evidence="1">
    <location>
        <begin position="69"/>
        <end position="80"/>
    </location>
</feature>
<keyword evidence="3" id="KW-1185">Reference proteome</keyword>
<evidence type="ECO:0000313" key="2">
    <source>
        <dbReference type="EMBL" id="KAB2600524.1"/>
    </source>
</evidence>
<reference evidence="2 3" key="1">
    <citation type="submission" date="2019-09" db="EMBL/GenBank/DDBJ databases">
        <authorList>
            <person name="Ou C."/>
        </authorList>
    </citation>
    <scope>NUCLEOTIDE SEQUENCE [LARGE SCALE GENOMIC DNA]</scope>
    <source>
        <strain evidence="2">S2</strain>
        <tissue evidence="2">Leaf</tissue>
    </source>
</reference>
<proteinExistence type="predicted"/>
<name>A0A5N5FQL0_9ROSA</name>
<protein>
    <submittedName>
        <fullName evidence="2">Uncharacterized protein</fullName>
    </submittedName>
</protein>
<evidence type="ECO:0000256" key="1">
    <source>
        <dbReference type="SAM" id="MobiDB-lite"/>
    </source>
</evidence>
<accession>A0A5N5FQL0</accession>